<comment type="caution">
    <text evidence="5">The sequence shown here is derived from an EMBL/GenBank/DDBJ whole genome shotgun (WGS) entry which is preliminary data.</text>
</comment>
<dbReference type="InterPro" id="IPR011009">
    <property type="entry name" value="Kinase-like_dom_sf"/>
</dbReference>
<dbReference type="InterPro" id="IPR051681">
    <property type="entry name" value="Ser/Thr_Kinases-Pseudokinases"/>
</dbReference>
<organism evidence="5 6">
    <name type="scientific">Paramarasmius palmivorus</name>
    <dbReference type="NCBI Taxonomy" id="297713"/>
    <lineage>
        <taxon>Eukaryota</taxon>
        <taxon>Fungi</taxon>
        <taxon>Dikarya</taxon>
        <taxon>Basidiomycota</taxon>
        <taxon>Agaricomycotina</taxon>
        <taxon>Agaricomycetes</taxon>
        <taxon>Agaricomycetidae</taxon>
        <taxon>Agaricales</taxon>
        <taxon>Marasmiineae</taxon>
        <taxon>Marasmiaceae</taxon>
        <taxon>Paramarasmius</taxon>
    </lineage>
</organism>
<dbReference type="Gene3D" id="1.10.510.10">
    <property type="entry name" value="Transferase(Phosphotransferase) domain 1"/>
    <property type="match status" value="2"/>
</dbReference>
<dbReference type="PROSITE" id="PS00108">
    <property type="entry name" value="PROTEIN_KINASE_ST"/>
    <property type="match status" value="1"/>
</dbReference>
<feature type="compositionally biased region" description="Polar residues" evidence="3">
    <location>
        <begin position="503"/>
        <end position="517"/>
    </location>
</feature>
<dbReference type="Pfam" id="PF07714">
    <property type="entry name" value="PK_Tyr_Ser-Thr"/>
    <property type="match status" value="1"/>
</dbReference>
<gene>
    <name evidence="5" type="ORF">VNI00_013599</name>
</gene>
<dbReference type="Proteomes" id="UP001383192">
    <property type="component" value="Unassembled WGS sequence"/>
</dbReference>
<dbReference type="PANTHER" id="PTHR44329">
    <property type="entry name" value="SERINE/THREONINE-PROTEIN KINASE TNNI3K-RELATED"/>
    <property type="match status" value="1"/>
</dbReference>
<dbReference type="SUPFAM" id="SSF56112">
    <property type="entry name" value="Protein kinase-like (PK-like)"/>
    <property type="match status" value="1"/>
</dbReference>
<dbReference type="AlphaFoldDB" id="A0AAW0BUY7"/>
<evidence type="ECO:0000313" key="6">
    <source>
        <dbReference type="Proteomes" id="UP001383192"/>
    </source>
</evidence>
<feature type="region of interest" description="Disordered" evidence="3">
    <location>
        <begin position="476"/>
        <end position="517"/>
    </location>
</feature>
<evidence type="ECO:0000256" key="3">
    <source>
        <dbReference type="SAM" id="MobiDB-lite"/>
    </source>
</evidence>
<dbReference type="PANTHER" id="PTHR44329:SF298">
    <property type="entry name" value="MIXED LINEAGE KINASE DOMAIN-LIKE PROTEIN"/>
    <property type="match status" value="1"/>
</dbReference>
<evidence type="ECO:0000313" key="5">
    <source>
        <dbReference type="EMBL" id="KAK7031183.1"/>
    </source>
</evidence>
<dbReference type="GO" id="GO:0005524">
    <property type="term" value="F:ATP binding"/>
    <property type="evidence" value="ECO:0007669"/>
    <property type="project" value="UniProtKB-KW"/>
</dbReference>
<dbReference type="GO" id="GO:0004674">
    <property type="term" value="F:protein serine/threonine kinase activity"/>
    <property type="evidence" value="ECO:0007669"/>
    <property type="project" value="TreeGrafter"/>
</dbReference>
<dbReference type="InterPro" id="IPR000719">
    <property type="entry name" value="Prot_kinase_dom"/>
</dbReference>
<name>A0AAW0BUY7_9AGAR</name>
<protein>
    <recommendedName>
        <fullName evidence="4">Protein kinase domain-containing protein</fullName>
    </recommendedName>
</protein>
<dbReference type="SMART" id="SM00220">
    <property type="entry name" value="S_TKc"/>
    <property type="match status" value="1"/>
</dbReference>
<dbReference type="PROSITE" id="PS50011">
    <property type="entry name" value="PROTEIN_KINASE_DOM"/>
    <property type="match status" value="1"/>
</dbReference>
<keyword evidence="2" id="KW-0067">ATP-binding</keyword>
<evidence type="ECO:0000256" key="2">
    <source>
        <dbReference type="ARBA" id="ARBA00022840"/>
    </source>
</evidence>
<sequence>MSYTIEDELRVLQLLFQKEQAYRRLLEQTGTEAQSTLDWLQQLIDAPGISAGLRASICQTMVRLAKKSGLCPSCLTIQGVARLGEHPVDGGGFGDIWKGRLEGVDDQLVCLKVVKVYLMKDIKRLLKNYLREAIIWRQLKHPNILPCLGLYYLDDTRQRICLVSPWMDNGNLSEFLQGRPRQSIDHLRLMHDITNGLSYLHDCKIIHGDLKSVNILITSSQRACIADFGLSSVADSQIFRVTSTTAQIITGLPPFHELKRDPAIVLAVLRGERPSKPENDRIPDDLWSLVSSCWESDPNLRPTAEDILQRLPPAESLPAEDWDDKLFIELRRNIISRLTWVGHQYQEVLEILAAADIIEEPDAKIQSNELSSHDLIQRSGDSVYGDYGSVVPSSRGIDSSQKATGCSDVKAVALSSLRHFQLSPSYQTTFLSYQPISFPGFPPSPLVTIMDDTASQIPISTSSSYSGFPIINVNGDDGEGSLDLRRTKSDGTYRYKRRGVTPGSRSVKSPTVTDQGI</sequence>
<reference evidence="5 6" key="1">
    <citation type="submission" date="2024-01" db="EMBL/GenBank/DDBJ databases">
        <title>A draft genome for a cacao thread blight-causing isolate of Paramarasmius palmivorus.</title>
        <authorList>
            <person name="Baruah I.K."/>
            <person name="Bukari Y."/>
            <person name="Amoako-Attah I."/>
            <person name="Meinhardt L.W."/>
            <person name="Bailey B.A."/>
            <person name="Cohen S.P."/>
        </authorList>
    </citation>
    <scope>NUCLEOTIDE SEQUENCE [LARGE SCALE GENOMIC DNA]</scope>
    <source>
        <strain evidence="5 6">GH-12</strain>
    </source>
</reference>
<evidence type="ECO:0000256" key="1">
    <source>
        <dbReference type="ARBA" id="ARBA00022741"/>
    </source>
</evidence>
<feature type="domain" description="Protein kinase" evidence="4">
    <location>
        <begin position="82"/>
        <end position="376"/>
    </location>
</feature>
<evidence type="ECO:0000259" key="4">
    <source>
        <dbReference type="PROSITE" id="PS50011"/>
    </source>
</evidence>
<feature type="compositionally biased region" description="Basic and acidic residues" evidence="3">
    <location>
        <begin position="482"/>
        <end position="493"/>
    </location>
</feature>
<dbReference type="EMBL" id="JAYKXP010000070">
    <property type="protein sequence ID" value="KAK7031183.1"/>
    <property type="molecule type" value="Genomic_DNA"/>
</dbReference>
<accession>A0AAW0BUY7</accession>
<dbReference type="InterPro" id="IPR001245">
    <property type="entry name" value="Ser-Thr/Tyr_kinase_cat_dom"/>
</dbReference>
<keyword evidence="1" id="KW-0547">Nucleotide-binding</keyword>
<proteinExistence type="predicted"/>
<keyword evidence="6" id="KW-1185">Reference proteome</keyword>
<dbReference type="InterPro" id="IPR008271">
    <property type="entry name" value="Ser/Thr_kinase_AS"/>
</dbReference>